<keyword evidence="19" id="KW-1185">Reference proteome</keyword>
<reference evidence="18" key="1">
    <citation type="submission" date="2021-01" db="EMBL/GenBank/DDBJ databases">
        <title>A chromosome-scale assembly of European eel, Anguilla anguilla.</title>
        <authorList>
            <person name="Henkel C."/>
            <person name="Jong-Raadsen S.A."/>
            <person name="Dufour S."/>
            <person name="Weltzien F.-A."/>
            <person name="Palstra A.P."/>
            <person name="Pelster B."/>
            <person name="Spaink H.P."/>
            <person name="Van Den Thillart G.E."/>
            <person name="Jansen H."/>
            <person name="Zahm M."/>
            <person name="Klopp C."/>
            <person name="Cedric C."/>
            <person name="Louis A."/>
            <person name="Berthelot C."/>
            <person name="Parey E."/>
            <person name="Roest Crollius H."/>
            <person name="Montfort J."/>
            <person name="Robinson-Rechavi M."/>
            <person name="Bucao C."/>
            <person name="Bouchez O."/>
            <person name="Gislard M."/>
            <person name="Lluch J."/>
            <person name="Milhes M."/>
            <person name="Lampietro C."/>
            <person name="Lopez Roques C."/>
            <person name="Donnadieu C."/>
            <person name="Braasch I."/>
            <person name="Desvignes T."/>
            <person name="Postlethwait J."/>
            <person name="Bobe J."/>
            <person name="Guiguen Y."/>
            <person name="Dirks R."/>
        </authorList>
    </citation>
    <scope>NUCLEOTIDE SEQUENCE</scope>
    <source>
        <strain evidence="18">Tag_6206</strain>
        <tissue evidence="18">Liver</tissue>
    </source>
</reference>
<dbReference type="PANTHER" id="PTHR11848">
    <property type="entry name" value="TGF-BETA FAMILY"/>
    <property type="match status" value="1"/>
</dbReference>
<keyword evidence="9 15" id="KW-1015">Disulfide bond</keyword>
<evidence type="ECO:0000256" key="16">
    <source>
        <dbReference type="RuleBase" id="RU000354"/>
    </source>
</evidence>
<keyword evidence="5" id="KW-0272">Extracellular matrix</keyword>
<evidence type="ECO:0000256" key="13">
    <source>
        <dbReference type="ARBA" id="ARBA00065283"/>
    </source>
</evidence>
<evidence type="ECO:0000256" key="12">
    <source>
        <dbReference type="ARBA" id="ARBA00057824"/>
    </source>
</evidence>
<dbReference type="Pfam" id="PF00688">
    <property type="entry name" value="TGFb_propeptide"/>
    <property type="match status" value="1"/>
</dbReference>
<dbReference type="PROSITE" id="PS00250">
    <property type="entry name" value="TGF_BETA_1"/>
    <property type="match status" value="1"/>
</dbReference>
<dbReference type="CDD" id="cd19384">
    <property type="entry name" value="TGF_beta_TGFB1"/>
    <property type="match status" value="1"/>
</dbReference>
<dbReference type="Gene3D" id="2.10.90.10">
    <property type="entry name" value="Cystine-knot cytokines"/>
    <property type="match status" value="1"/>
</dbReference>
<dbReference type="GO" id="GO:0007179">
    <property type="term" value="P:transforming growth factor beta receptor signaling pathway"/>
    <property type="evidence" value="ECO:0007669"/>
    <property type="project" value="TreeGrafter"/>
</dbReference>
<evidence type="ECO:0000256" key="14">
    <source>
        <dbReference type="PIRNR" id="PIRNR001787"/>
    </source>
</evidence>
<feature type="signal peptide" evidence="14">
    <location>
        <begin position="1"/>
        <end position="22"/>
    </location>
</feature>
<dbReference type="AlphaFoldDB" id="A0A9D3LUX0"/>
<dbReference type="Proteomes" id="UP001044222">
    <property type="component" value="Chromosome 13"/>
</dbReference>
<dbReference type="Gene3D" id="2.60.120.970">
    <property type="match status" value="1"/>
</dbReference>
<evidence type="ECO:0000256" key="10">
    <source>
        <dbReference type="ARBA" id="ARBA00023180"/>
    </source>
</evidence>
<dbReference type="FunFam" id="2.10.90.10:FF:000004">
    <property type="entry name" value="Transforming growth factor beta"/>
    <property type="match status" value="1"/>
</dbReference>
<evidence type="ECO:0000256" key="9">
    <source>
        <dbReference type="ARBA" id="ARBA00023157"/>
    </source>
</evidence>
<keyword evidence="10" id="KW-0325">Glycoprotein</keyword>
<dbReference type="Pfam" id="PF00019">
    <property type="entry name" value="TGF_beta"/>
    <property type="match status" value="1"/>
</dbReference>
<dbReference type="SUPFAM" id="SSF57501">
    <property type="entry name" value="Cystine-knot cytokines"/>
    <property type="match status" value="1"/>
</dbReference>
<dbReference type="GO" id="GO:0005615">
    <property type="term" value="C:extracellular space"/>
    <property type="evidence" value="ECO:0007669"/>
    <property type="project" value="UniProtKB-UniRule"/>
</dbReference>
<feature type="disulfide bond" evidence="15">
    <location>
        <begin position="313"/>
        <end position="378"/>
    </location>
</feature>
<keyword evidence="11 14" id="KW-0497">Mitogen</keyword>
<dbReference type="GO" id="GO:0005125">
    <property type="term" value="F:cytokine activity"/>
    <property type="evidence" value="ECO:0007669"/>
    <property type="project" value="TreeGrafter"/>
</dbReference>
<dbReference type="GO" id="GO:0042127">
    <property type="term" value="P:regulation of cell population proliferation"/>
    <property type="evidence" value="ECO:0007669"/>
    <property type="project" value="TreeGrafter"/>
</dbReference>
<dbReference type="InterPro" id="IPR015615">
    <property type="entry name" value="TGF-beta-rel"/>
</dbReference>
<feature type="disulfide bond" evidence="15">
    <location>
        <begin position="284"/>
        <end position="347"/>
    </location>
</feature>
<comment type="caution">
    <text evidence="18">The sequence shown here is derived from an EMBL/GenBank/DDBJ whole genome shotgun (WGS) entry which is preliminary data.</text>
</comment>
<dbReference type="InterPro" id="IPR001839">
    <property type="entry name" value="TGF-b_C"/>
</dbReference>
<comment type="function">
    <text evidence="12">Required to maintain the Transforming growth factor beta-1 (TGF-beta-1) chain in a latent state during storage in extracellular matrix. Associates non-covalently with TGF-beta-1 and regulates its activation via interaction with 'milieu molecules', such as LTBP1, LRRC32/GARP and LRRC33/NRROS, that control activation of TGF-beta-1. Interaction with integrins (ITGAV:ITGB6 or ITGAV:ITGB8) results in distortion of the Latency-associated peptide chain and subsequent release of the active TGF-beta-1.</text>
</comment>
<evidence type="ECO:0000256" key="15">
    <source>
        <dbReference type="PIRSR" id="PIRSR001787-1"/>
    </source>
</evidence>
<dbReference type="PANTHER" id="PTHR11848:SF125">
    <property type="entry name" value="TRANSFORMING GROWTH FACTOR BETA-1 PROPROTEIN"/>
    <property type="match status" value="1"/>
</dbReference>
<comment type="subcellular location">
    <subcellularLocation>
        <location evidence="2">Secreted</location>
        <location evidence="2">Extracellular space</location>
        <location evidence="2">Extracellular matrix</location>
    </subcellularLocation>
</comment>
<evidence type="ECO:0000256" key="1">
    <source>
        <dbReference type="ARBA" id="ARBA00002007"/>
    </source>
</evidence>
<evidence type="ECO:0000256" key="11">
    <source>
        <dbReference type="ARBA" id="ARBA00023246"/>
    </source>
</evidence>
<gene>
    <name evidence="18" type="ORF">ANANG_G00239260</name>
</gene>
<keyword evidence="8 14" id="KW-0339">Growth factor</keyword>
<dbReference type="PRINTS" id="PR01423">
    <property type="entry name" value="TGFBETA"/>
</dbReference>
<evidence type="ECO:0000313" key="18">
    <source>
        <dbReference type="EMBL" id="KAG5837439.1"/>
    </source>
</evidence>
<feature type="disulfide bond" evidence="15">
    <location>
        <begin position="317"/>
        <end position="380"/>
    </location>
</feature>
<dbReference type="InterPro" id="IPR029034">
    <property type="entry name" value="Cystine-knot_cytokine"/>
</dbReference>
<protein>
    <recommendedName>
        <fullName evidence="14">Transforming growth factor beta</fullName>
    </recommendedName>
</protein>
<keyword evidence="4 14" id="KW-0964">Secreted</keyword>
<dbReference type="InterPro" id="IPR017948">
    <property type="entry name" value="TGFb_CS"/>
</dbReference>
<evidence type="ECO:0000256" key="3">
    <source>
        <dbReference type="ARBA" id="ARBA00006656"/>
    </source>
</evidence>
<feature type="disulfide bond" description="Interchain" evidence="15">
    <location>
        <position position="346"/>
    </location>
</feature>
<dbReference type="PROSITE" id="PS51362">
    <property type="entry name" value="TGF_BETA_2"/>
    <property type="match status" value="1"/>
</dbReference>
<feature type="domain" description="TGF-beta family profile" evidence="17">
    <location>
        <begin position="266"/>
        <end position="381"/>
    </location>
</feature>
<sequence>MRAQCLALVALWVLGTAWRVGGLSTCKTLDLELVKKKRIEAIRAQILSKLHLPKQPEPEQSGEGVEIPPDLLSVYNSTVEMTQEHILHPTTPPTSPDQEDEEYFAKEVHKFHMNIHNHSKDQMQVDVSEIRASIGNERLVTRAELRLLIKDTSMTQDQEQRLELYKGVGDSARYLSSRLVTKALNDLWLSFDVTQTLKDWLNDPEENQWFTLKLYCECGKPMEDYLFKIAGMGALRGDLKALAGRIKPHILVMSLPADRTSNLSSRKKRATADEEFCSNNSENCCVRNLYIDFRKDLGWKWVHKPKGYYANYCIGSCTFFWNAENKYSQILALYKHHNPGASAQPCCVPQFMEPLAIIYYVGRQHRVEQLSDMSVKSCKCS</sequence>
<organism evidence="18 19">
    <name type="scientific">Anguilla anguilla</name>
    <name type="common">European freshwater eel</name>
    <name type="synonym">Muraena anguilla</name>
    <dbReference type="NCBI Taxonomy" id="7936"/>
    <lineage>
        <taxon>Eukaryota</taxon>
        <taxon>Metazoa</taxon>
        <taxon>Chordata</taxon>
        <taxon>Craniata</taxon>
        <taxon>Vertebrata</taxon>
        <taxon>Euteleostomi</taxon>
        <taxon>Actinopterygii</taxon>
        <taxon>Neopterygii</taxon>
        <taxon>Teleostei</taxon>
        <taxon>Anguilliformes</taxon>
        <taxon>Anguillidae</taxon>
        <taxon>Anguilla</taxon>
    </lineage>
</organism>
<name>A0A9D3LUX0_ANGAN</name>
<keyword evidence="7 14" id="KW-0732">Signal</keyword>
<dbReference type="InterPro" id="IPR016319">
    <property type="entry name" value="TGF-beta"/>
</dbReference>
<comment type="similarity">
    <text evidence="3 14 16">Belongs to the TGF-beta family.</text>
</comment>
<dbReference type="PIRSF" id="PIRSF001787">
    <property type="entry name" value="TGF-beta"/>
    <property type="match status" value="1"/>
</dbReference>
<comment type="subunit">
    <text evidence="14">Homodimer; disulfide-linked.</text>
</comment>
<dbReference type="InterPro" id="IPR001111">
    <property type="entry name" value="TGF-b_propeptide"/>
</dbReference>
<evidence type="ECO:0000256" key="7">
    <source>
        <dbReference type="ARBA" id="ARBA00022729"/>
    </source>
</evidence>
<dbReference type="GO" id="GO:0008083">
    <property type="term" value="F:growth factor activity"/>
    <property type="evidence" value="ECO:0007669"/>
    <property type="project" value="UniProtKB-UniRule"/>
</dbReference>
<proteinExistence type="inferred from homology"/>
<comment type="function">
    <text evidence="1">Transforming growth factor beta-1 proprotein: Precursor of the Latency-associated peptide (LAP) and Transforming growth factor beta-1 (TGF-beta-1) chains, which constitute the regulatory and active subunit of TGF-beta-1, respectively.</text>
</comment>
<evidence type="ECO:0000256" key="4">
    <source>
        <dbReference type="ARBA" id="ARBA00022525"/>
    </source>
</evidence>
<comment type="subunit">
    <text evidence="13">Latency-associated peptide: Homodimer; disulfide-linked. Latency-associated peptide: Interacts with Transforming growth factor beta-1 (TGF-beta-1) chain; interaction is non-covalent and maintains (TGF-beta-1) in a latent state; each Latency-associated peptide (LAP) monomer interacts with TGF-beta-1 in the other monomer. Transforming growth factor beta-1: Homodimer; disulfide-linked. Transforming growth factor beta-1: Interacts with TGF-beta receptors (tgfbr1 and tgfbr2), leading to signal transduction. Interacts with EFEMP2.</text>
</comment>
<dbReference type="SMART" id="SM00204">
    <property type="entry name" value="TGFB"/>
    <property type="match status" value="1"/>
</dbReference>
<evidence type="ECO:0000256" key="6">
    <source>
        <dbReference type="ARBA" id="ARBA00022685"/>
    </source>
</evidence>
<dbReference type="PRINTS" id="PR01424">
    <property type="entry name" value="TGFBETA1"/>
</dbReference>
<evidence type="ECO:0000256" key="8">
    <source>
        <dbReference type="ARBA" id="ARBA00023030"/>
    </source>
</evidence>
<dbReference type="InterPro" id="IPR003939">
    <property type="entry name" value="TGFb1"/>
</dbReference>
<evidence type="ECO:0000256" key="5">
    <source>
        <dbReference type="ARBA" id="ARBA00022530"/>
    </source>
</evidence>
<feature type="chain" id="PRO_5039776374" description="Transforming growth factor beta" evidence="14">
    <location>
        <begin position="23"/>
        <end position="381"/>
    </location>
</feature>
<evidence type="ECO:0000259" key="17">
    <source>
        <dbReference type="PROSITE" id="PS51362"/>
    </source>
</evidence>
<evidence type="ECO:0000313" key="19">
    <source>
        <dbReference type="Proteomes" id="UP001044222"/>
    </source>
</evidence>
<dbReference type="EMBL" id="JAFIRN010000013">
    <property type="protein sequence ID" value="KAG5837439.1"/>
    <property type="molecule type" value="Genomic_DNA"/>
</dbReference>
<keyword evidence="6" id="KW-0165">Cleavage on pair of basic residues</keyword>
<dbReference type="GO" id="GO:0051781">
    <property type="term" value="P:positive regulation of cell division"/>
    <property type="evidence" value="ECO:0007669"/>
    <property type="project" value="UniProtKB-UniRule"/>
</dbReference>
<evidence type="ECO:0000256" key="2">
    <source>
        <dbReference type="ARBA" id="ARBA00004498"/>
    </source>
</evidence>
<dbReference type="GO" id="GO:0005160">
    <property type="term" value="F:transforming growth factor beta receptor binding"/>
    <property type="evidence" value="ECO:0007669"/>
    <property type="project" value="InterPro"/>
</dbReference>
<accession>A0A9D3LUX0</accession>